<dbReference type="PANTHER" id="PTHR34502">
    <property type="entry name" value="DUF6594 DOMAIN-CONTAINING PROTEIN-RELATED"/>
    <property type="match status" value="1"/>
</dbReference>
<dbReference type="InterPro" id="IPR046529">
    <property type="entry name" value="DUF6594"/>
</dbReference>
<dbReference type="AlphaFoldDB" id="A0A2V1DE84"/>
<dbReference type="PANTHER" id="PTHR34502:SF6">
    <property type="entry name" value="DUF6594 DOMAIN-CONTAINING PROTEIN"/>
    <property type="match status" value="1"/>
</dbReference>
<reference evidence="3 4" key="1">
    <citation type="journal article" date="2018" name="Sci. Rep.">
        <title>Comparative genomics provides insights into the lifestyle and reveals functional heterogeneity of dark septate endophytic fungi.</title>
        <authorList>
            <person name="Knapp D.G."/>
            <person name="Nemeth J.B."/>
            <person name="Barry K."/>
            <person name="Hainaut M."/>
            <person name="Henrissat B."/>
            <person name="Johnson J."/>
            <person name="Kuo A."/>
            <person name="Lim J.H.P."/>
            <person name="Lipzen A."/>
            <person name="Nolan M."/>
            <person name="Ohm R.A."/>
            <person name="Tamas L."/>
            <person name="Grigoriev I.V."/>
            <person name="Spatafora J.W."/>
            <person name="Nagy L.G."/>
            <person name="Kovacs G.M."/>
        </authorList>
    </citation>
    <scope>NUCLEOTIDE SEQUENCE [LARGE SCALE GENOMIC DNA]</scope>
    <source>
        <strain evidence="3 4">DSE2036</strain>
    </source>
</reference>
<evidence type="ECO:0000256" key="1">
    <source>
        <dbReference type="SAM" id="Phobius"/>
    </source>
</evidence>
<feature type="non-terminal residue" evidence="3">
    <location>
        <position position="1"/>
    </location>
</feature>
<dbReference type="EMBL" id="KZ805466">
    <property type="protein sequence ID" value="PVH96368.1"/>
    <property type="molecule type" value="Genomic_DNA"/>
</dbReference>
<dbReference type="STRING" id="97972.A0A2V1DE84"/>
<keyword evidence="1" id="KW-1133">Transmembrane helix</keyword>
<dbReference type="OrthoDB" id="5416037at2759"/>
<evidence type="ECO:0000313" key="3">
    <source>
        <dbReference type="EMBL" id="PVH96368.1"/>
    </source>
</evidence>
<keyword evidence="1" id="KW-0812">Transmembrane</keyword>
<feature type="domain" description="DUF6594" evidence="2">
    <location>
        <begin position="17"/>
        <end position="182"/>
    </location>
</feature>
<keyword evidence="1" id="KW-0472">Membrane</keyword>
<feature type="transmembrane region" description="Helical" evidence="1">
    <location>
        <begin position="197"/>
        <end position="222"/>
    </location>
</feature>
<protein>
    <recommendedName>
        <fullName evidence="2">DUF6594 domain-containing protein</fullName>
    </recommendedName>
</protein>
<accession>A0A2V1DE84</accession>
<evidence type="ECO:0000313" key="4">
    <source>
        <dbReference type="Proteomes" id="UP000244855"/>
    </source>
</evidence>
<sequence>QPHPQGSDWGKPTVVGYELLAEKLSESARGNQEGSSTSSEGSVVPMYRKFEHLNHRVLLHIQDEIAELEEELRHLDECIAQCSPRDEAGRIQPASRRGETRYGSELHYRRTELLGRVYLKLGQYNSAMSSFTSLLRDLGPAETADIQAYRAWMEKRTPISNSETRFLELKDDLLAVSPRRASSGTAGSAPSHESAAIWLPMILAMPLLAFAIVPGILGRLAILCLNGAAVMKLLTSTGELKELMTIREW</sequence>
<feature type="non-terminal residue" evidence="3">
    <location>
        <position position="249"/>
    </location>
</feature>
<keyword evidence="4" id="KW-1185">Reference proteome</keyword>
<name>A0A2V1DE84_9PLEO</name>
<dbReference type="Proteomes" id="UP000244855">
    <property type="component" value="Unassembled WGS sequence"/>
</dbReference>
<dbReference type="Pfam" id="PF20237">
    <property type="entry name" value="DUF6594"/>
    <property type="match status" value="1"/>
</dbReference>
<proteinExistence type="predicted"/>
<gene>
    <name evidence="3" type="ORF">DM02DRAFT_477070</name>
</gene>
<organism evidence="3 4">
    <name type="scientific">Periconia macrospinosa</name>
    <dbReference type="NCBI Taxonomy" id="97972"/>
    <lineage>
        <taxon>Eukaryota</taxon>
        <taxon>Fungi</taxon>
        <taxon>Dikarya</taxon>
        <taxon>Ascomycota</taxon>
        <taxon>Pezizomycotina</taxon>
        <taxon>Dothideomycetes</taxon>
        <taxon>Pleosporomycetidae</taxon>
        <taxon>Pleosporales</taxon>
        <taxon>Massarineae</taxon>
        <taxon>Periconiaceae</taxon>
        <taxon>Periconia</taxon>
    </lineage>
</organism>
<evidence type="ECO:0000259" key="2">
    <source>
        <dbReference type="Pfam" id="PF20237"/>
    </source>
</evidence>